<dbReference type="HAMAP" id="MF_00258">
    <property type="entry name" value="Glu_racemase"/>
    <property type="match status" value="1"/>
</dbReference>
<sequence length="279" mass="32463">MNMKISSLSPIGIFDSGIGGLMIAKEMKIQMPNEDFIYFGDTKNMPYGEKSKEFIIKSSMKIASFLYKKKCKALVIACNSIASNALDVIQKKFQKKMLIFNVIDPVVKNTIFLSYKKIGIIATPATIHSNFYTKKIKKYYRHLDIIQMSTPLLAPIIENGWKIKKINPIIKNYLNHLKSIDAILLACTHYLFLKQEIKNFYHGKVHLIDIQKIVVQEIKRKLIEKKLLCFHPIYNRFPIFYTSSSIPILFERKVRILFGKKVFLKHIFLILSHLCIYYS</sequence>
<accession>A0A224AKL6</accession>
<evidence type="ECO:0000256" key="1">
    <source>
        <dbReference type="ARBA" id="ARBA00001602"/>
    </source>
</evidence>
<dbReference type="EMBL" id="AP014608">
    <property type="protein sequence ID" value="BBA17170.1"/>
    <property type="molecule type" value="Genomic_DNA"/>
</dbReference>
<comment type="pathway">
    <text evidence="7">Cell wall biogenesis; peptidoglycan biosynthesis.</text>
</comment>
<evidence type="ECO:0000313" key="9">
    <source>
        <dbReference type="Proteomes" id="UP000263619"/>
    </source>
</evidence>
<evidence type="ECO:0000256" key="3">
    <source>
        <dbReference type="ARBA" id="ARBA00022960"/>
    </source>
</evidence>
<evidence type="ECO:0000256" key="7">
    <source>
        <dbReference type="HAMAP-Rule" id="MF_00258"/>
    </source>
</evidence>
<proteinExistence type="inferred from homology"/>
<protein>
    <recommendedName>
        <fullName evidence="2 7">Glutamate racemase</fullName>
        <ecNumber evidence="2 7">5.1.1.3</ecNumber>
    </recommendedName>
</protein>
<feature type="binding site" evidence="7">
    <location>
        <begin position="188"/>
        <end position="189"/>
    </location>
    <ligand>
        <name>substrate</name>
    </ligand>
</feature>
<dbReference type="GO" id="GO:0008360">
    <property type="term" value="P:regulation of cell shape"/>
    <property type="evidence" value="ECO:0007669"/>
    <property type="project" value="UniProtKB-KW"/>
</dbReference>
<keyword evidence="3 7" id="KW-0133">Cell shape</keyword>
<keyword evidence="6 7" id="KW-0961">Cell wall biogenesis/degradation</keyword>
<dbReference type="InterPro" id="IPR015942">
    <property type="entry name" value="Asp/Glu/hydantoin_racemase"/>
</dbReference>
<dbReference type="NCBIfam" id="TIGR00067">
    <property type="entry name" value="glut_race"/>
    <property type="match status" value="1"/>
</dbReference>
<feature type="active site" description="Proton donor/acceptor" evidence="7">
    <location>
        <position position="78"/>
    </location>
</feature>
<keyword evidence="9" id="KW-1185">Reference proteome</keyword>
<evidence type="ECO:0000256" key="4">
    <source>
        <dbReference type="ARBA" id="ARBA00022984"/>
    </source>
</evidence>
<dbReference type="GO" id="GO:0071555">
    <property type="term" value="P:cell wall organization"/>
    <property type="evidence" value="ECO:0007669"/>
    <property type="project" value="UniProtKB-KW"/>
</dbReference>
<gene>
    <name evidence="7 8" type="primary">murI</name>
    <name evidence="8" type="ORF">STAT_235</name>
</gene>
<keyword evidence="5 7" id="KW-0413">Isomerase</keyword>
<dbReference type="SUPFAM" id="SSF53681">
    <property type="entry name" value="Aspartate/glutamate racemase"/>
    <property type="match status" value="2"/>
</dbReference>
<evidence type="ECO:0000256" key="6">
    <source>
        <dbReference type="ARBA" id="ARBA00023316"/>
    </source>
</evidence>
<reference evidence="8 9" key="1">
    <citation type="submission" date="2014-06" db="EMBL/GenBank/DDBJ databases">
        <title>Genome sequence of the intracellular symbiont Blattabacterium cuenoti, strain STAT from the wood feeding cockroach Salganea taiwanensis taiwanensis.</title>
        <authorList>
            <person name="Kinjo Y."/>
            <person name="Ohkuma M."/>
            <person name="Tokuda G."/>
        </authorList>
    </citation>
    <scope>NUCLEOTIDE SEQUENCE [LARGE SCALE GENOMIC DNA]</scope>
    <source>
        <strain evidence="8 9">STAT</strain>
    </source>
</reference>
<dbReference type="PANTHER" id="PTHR21198">
    <property type="entry name" value="GLUTAMATE RACEMASE"/>
    <property type="match status" value="1"/>
</dbReference>
<dbReference type="InterPro" id="IPR004391">
    <property type="entry name" value="Glu_race"/>
</dbReference>
<dbReference type="EC" id="5.1.1.3" evidence="2 7"/>
<dbReference type="Pfam" id="PF01177">
    <property type="entry name" value="Asp_Glu_race"/>
    <property type="match status" value="1"/>
</dbReference>
<feature type="binding site" evidence="7">
    <location>
        <begin position="15"/>
        <end position="16"/>
    </location>
    <ligand>
        <name>substrate</name>
    </ligand>
</feature>
<comment type="function">
    <text evidence="7">Provides the (R)-glutamate required for cell wall biosynthesis.</text>
</comment>
<dbReference type="PANTHER" id="PTHR21198:SF3">
    <property type="entry name" value="GLUTAMATE RACEMASE"/>
    <property type="match status" value="1"/>
</dbReference>
<dbReference type="InterPro" id="IPR001920">
    <property type="entry name" value="Asp/Glu_race"/>
</dbReference>
<organism evidence="8 9">
    <name type="scientific">Blattabacterium cuenoti STAT</name>
    <dbReference type="NCBI Taxonomy" id="1457030"/>
    <lineage>
        <taxon>Bacteria</taxon>
        <taxon>Pseudomonadati</taxon>
        <taxon>Bacteroidota</taxon>
        <taxon>Flavobacteriia</taxon>
        <taxon>Flavobacteriales</taxon>
        <taxon>Blattabacteriaceae</taxon>
        <taxon>Blattabacterium</taxon>
    </lineage>
</organism>
<comment type="similarity">
    <text evidence="7">Belongs to the aspartate/glutamate racemases family.</text>
</comment>
<dbReference type="UniPathway" id="UPA00219"/>
<evidence type="ECO:0000313" key="8">
    <source>
        <dbReference type="EMBL" id="BBA17170.1"/>
    </source>
</evidence>
<dbReference type="GO" id="GO:0009252">
    <property type="term" value="P:peptidoglycan biosynthetic process"/>
    <property type="evidence" value="ECO:0007669"/>
    <property type="project" value="UniProtKB-UniRule"/>
</dbReference>
<feature type="binding site" evidence="7">
    <location>
        <begin position="47"/>
        <end position="48"/>
    </location>
    <ligand>
        <name>substrate</name>
    </ligand>
</feature>
<evidence type="ECO:0000256" key="2">
    <source>
        <dbReference type="ARBA" id="ARBA00013090"/>
    </source>
</evidence>
<name>A0A224AKL6_9FLAO</name>
<feature type="binding site" evidence="7">
    <location>
        <begin position="79"/>
        <end position="80"/>
    </location>
    <ligand>
        <name>substrate</name>
    </ligand>
</feature>
<dbReference type="AlphaFoldDB" id="A0A224AKL6"/>
<dbReference type="Gene3D" id="3.40.50.1860">
    <property type="match status" value="2"/>
</dbReference>
<evidence type="ECO:0000256" key="5">
    <source>
        <dbReference type="ARBA" id="ARBA00023235"/>
    </source>
</evidence>
<dbReference type="Proteomes" id="UP000263619">
    <property type="component" value="Chromosome"/>
</dbReference>
<feature type="active site" description="Proton donor/acceptor" evidence="7">
    <location>
        <position position="187"/>
    </location>
</feature>
<dbReference type="GO" id="GO:0008881">
    <property type="term" value="F:glutamate racemase activity"/>
    <property type="evidence" value="ECO:0007669"/>
    <property type="project" value="UniProtKB-UniRule"/>
</dbReference>
<keyword evidence="4 7" id="KW-0573">Peptidoglycan synthesis</keyword>
<comment type="catalytic activity">
    <reaction evidence="1 7">
        <text>L-glutamate = D-glutamate</text>
        <dbReference type="Rhea" id="RHEA:12813"/>
        <dbReference type="ChEBI" id="CHEBI:29985"/>
        <dbReference type="ChEBI" id="CHEBI:29986"/>
        <dbReference type="EC" id="5.1.1.3"/>
    </reaction>
</comment>